<accession>A0A4C1XFA2</accession>
<evidence type="ECO:0000256" key="1">
    <source>
        <dbReference type="SAM" id="MobiDB-lite"/>
    </source>
</evidence>
<evidence type="ECO:0000313" key="2">
    <source>
        <dbReference type="EMBL" id="GBP60875.1"/>
    </source>
</evidence>
<dbReference type="Proteomes" id="UP000299102">
    <property type="component" value="Unassembled WGS sequence"/>
</dbReference>
<feature type="region of interest" description="Disordered" evidence="1">
    <location>
        <begin position="74"/>
        <end position="95"/>
    </location>
</feature>
<protein>
    <submittedName>
        <fullName evidence="2">Uncharacterized protein</fullName>
    </submittedName>
</protein>
<gene>
    <name evidence="2" type="ORF">EVAR_26773_1</name>
</gene>
<reference evidence="2 3" key="1">
    <citation type="journal article" date="2019" name="Commun. Biol.">
        <title>The bagworm genome reveals a unique fibroin gene that provides high tensile strength.</title>
        <authorList>
            <person name="Kono N."/>
            <person name="Nakamura H."/>
            <person name="Ohtoshi R."/>
            <person name="Tomita M."/>
            <person name="Numata K."/>
            <person name="Arakawa K."/>
        </authorList>
    </citation>
    <scope>NUCLEOTIDE SEQUENCE [LARGE SCALE GENOMIC DNA]</scope>
</reference>
<organism evidence="2 3">
    <name type="scientific">Eumeta variegata</name>
    <name type="common">Bagworm moth</name>
    <name type="synonym">Eumeta japonica</name>
    <dbReference type="NCBI Taxonomy" id="151549"/>
    <lineage>
        <taxon>Eukaryota</taxon>
        <taxon>Metazoa</taxon>
        <taxon>Ecdysozoa</taxon>
        <taxon>Arthropoda</taxon>
        <taxon>Hexapoda</taxon>
        <taxon>Insecta</taxon>
        <taxon>Pterygota</taxon>
        <taxon>Neoptera</taxon>
        <taxon>Endopterygota</taxon>
        <taxon>Lepidoptera</taxon>
        <taxon>Glossata</taxon>
        <taxon>Ditrysia</taxon>
        <taxon>Tineoidea</taxon>
        <taxon>Psychidae</taxon>
        <taxon>Oiketicinae</taxon>
        <taxon>Eumeta</taxon>
    </lineage>
</organism>
<name>A0A4C1XFA2_EUMVA</name>
<evidence type="ECO:0000313" key="3">
    <source>
        <dbReference type="Proteomes" id="UP000299102"/>
    </source>
</evidence>
<keyword evidence="3" id="KW-1185">Reference proteome</keyword>
<sequence>MLKNATFLHKADKSSWPDVRGSRLFETLSVPCGVGARVDVEVLQAKASAHGSVRMDLEDTPSFLVSTGNAVNLDLDTSPTLNSDPGPAFDSNSGN</sequence>
<dbReference type="AlphaFoldDB" id="A0A4C1XFA2"/>
<feature type="compositionally biased region" description="Polar residues" evidence="1">
    <location>
        <begin position="74"/>
        <end position="83"/>
    </location>
</feature>
<dbReference type="EMBL" id="BGZK01000798">
    <property type="protein sequence ID" value="GBP60875.1"/>
    <property type="molecule type" value="Genomic_DNA"/>
</dbReference>
<comment type="caution">
    <text evidence="2">The sequence shown here is derived from an EMBL/GenBank/DDBJ whole genome shotgun (WGS) entry which is preliminary data.</text>
</comment>
<proteinExistence type="predicted"/>